<dbReference type="RefSeq" id="WP_058484092.1">
    <property type="nucleotide sequence ID" value="NZ_CAAAII010000010.1"/>
</dbReference>
<dbReference type="GO" id="GO:0004150">
    <property type="term" value="F:dihydroneopterin aldolase activity"/>
    <property type="evidence" value="ECO:0007669"/>
    <property type="project" value="UniProtKB-UniRule"/>
</dbReference>
<dbReference type="PANTHER" id="PTHR42844">
    <property type="entry name" value="DIHYDRONEOPTERIN ALDOLASE 1-RELATED"/>
    <property type="match status" value="1"/>
</dbReference>
<dbReference type="InterPro" id="IPR043133">
    <property type="entry name" value="GTP-CH-I_C/QueF"/>
</dbReference>
<dbReference type="GO" id="GO:0046654">
    <property type="term" value="P:tetrahydrofolate biosynthetic process"/>
    <property type="evidence" value="ECO:0007669"/>
    <property type="project" value="UniProtKB-UniRule"/>
</dbReference>
<feature type="domain" description="Dihydroneopterin aldolase/epimerase" evidence="7">
    <location>
        <begin position="4"/>
        <end position="112"/>
    </location>
</feature>
<keyword evidence="4 6" id="KW-0289">Folate biosynthesis</keyword>
<dbReference type="Proteomes" id="UP000054877">
    <property type="component" value="Unassembled WGS sequence"/>
</dbReference>
<dbReference type="EMBL" id="LNYX01000031">
    <property type="protein sequence ID" value="KTD61542.1"/>
    <property type="molecule type" value="Genomic_DNA"/>
</dbReference>
<comment type="caution">
    <text evidence="8">The sequence shown here is derived from an EMBL/GenBank/DDBJ whole genome shotgun (WGS) entry which is preliminary data.</text>
</comment>
<dbReference type="GO" id="GO:0005737">
    <property type="term" value="C:cytoplasm"/>
    <property type="evidence" value="ECO:0007669"/>
    <property type="project" value="TreeGrafter"/>
</dbReference>
<accession>A0A0W0YYG3</accession>
<evidence type="ECO:0000256" key="5">
    <source>
        <dbReference type="ARBA" id="ARBA00023239"/>
    </source>
</evidence>
<dbReference type="EC" id="4.1.2.25" evidence="6"/>
<evidence type="ECO:0000256" key="6">
    <source>
        <dbReference type="RuleBase" id="RU362079"/>
    </source>
</evidence>
<keyword evidence="5 6" id="KW-0456">Lyase</keyword>
<dbReference type="GO" id="GO:0046656">
    <property type="term" value="P:folic acid biosynthetic process"/>
    <property type="evidence" value="ECO:0007669"/>
    <property type="project" value="UniProtKB-UniRule"/>
</dbReference>
<comment type="catalytic activity">
    <reaction evidence="1 6">
        <text>7,8-dihydroneopterin = 6-hydroxymethyl-7,8-dihydropterin + glycolaldehyde</text>
        <dbReference type="Rhea" id="RHEA:10540"/>
        <dbReference type="ChEBI" id="CHEBI:17001"/>
        <dbReference type="ChEBI" id="CHEBI:17071"/>
        <dbReference type="ChEBI" id="CHEBI:44841"/>
        <dbReference type="EC" id="4.1.2.25"/>
    </reaction>
</comment>
<reference evidence="8 9" key="1">
    <citation type="submission" date="2015-11" db="EMBL/GenBank/DDBJ databases">
        <title>Genomic analysis of 38 Legionella species identifies large and diverse effector repertoires.</title>
        <authorList>
            <person name="Burstein D."/>
            <person name="Amaro F."/>
            <person name="Zusman T."/>
            <person name="Lifshitz Z."/>
            <person name="Cohen O."/>
            <person name="Gilbert J.A."/>
            <person name="Pupko T."/>
            <person name="Shuman H.A."/>
            <person name="Segal G."/>
        </authorList>
    </citation>
    <scope>NUCLEOTIDE SEQUENCE [LARGE SCALE GENOMIC DNA]</scope>
    <source>
        <strain evidence="8 9">Mt.St.Helens-9</strain>
    </source>
</reference>
<comment type="pathway">
    <text evidence="2 6">Cofactor biosynthesis; tetrahydrofolate biosynthesis; 2-amino-4-hydroxy-6-hydroxymethyl-7,8-dihydropteridine diphosphate from 7,8-dihydroneopterin triphosphate: step 3/4.</text>
</comment>
<evidence type="ECO:0000313" key="8">
    <source>
        <dbReference type="EMBL" id="KTD61542.1"/>
    </source>
</evidence>
<dbReference type="Pfam" id="PF02152">
    <property type="entry name" value="FolB"/>
    <property type="match status" value="1"/>
</dbReference>
<dbReference type="SUPFAM" id="SSF55620">
    <property type="entry name" value="Tetrahydrobiopterin biosynthesis enzymes-like"/>
    <property type="match status" value="1"/>
</dbReference>
<keyword evidence="9" id="KW-1185">Reference proteome</keyword>
<dbReference type="STRING" id="452.Lspi_2172"/>
<proteinExistence type="inferred from homology"/>
<evidence type="ECO:0000259" key="7">
    <source>
        <dbReference type="SMART" id="SM00905"/>
    </source>
</evidence>
<evidence type="ECO:0000256" key="3">
    <source>
        <dbReference type="ARBA" id="ARBA00005708"/>
    </source>
</evidence>
<dbReference type="NCBIfam" id="TIGR00525">
    <property type="entry name" value="folB"/>
    <property type="match status" value="1"/>
</dbReference>
<sequence>MDSLTIKGLAASTRIGIHDWEQRIAQRLNIDLIIPADFSDCQDDINKTIDYDRLCALVTKYVESNSFKLIETVAESVAALIKQEFGIHELTVRVNKPHAVKNAADITVSITR</sequence>
<evidence type="ECO:0000313" key="9">
    <source>
        <dbReference type="Proteomes" id="UP000054877"/>
    </source>
</evidence>
<dbReference type="NCBIfam" id="TIGR00526">
    <property type="entry name" value="folB_dom"/>
    <property type="match status" value="1"/>
</dbReference>
<comment type="similarity">
    <text evidence="3 6">Belongs to the DHNA family.</text>
</comment>
<dbReference type="InterPro" id="IPR006157">
    <property type="entry name" value="FolB_dom"/>
</dbReference>
<evidence type="ECO:0000256" key="1">
    <source>
        <dbReference type="ARBA" id="ARBA00001353"/>
    </source>
</evidence>
<dbReference type="AlphaFoldDB" id="A0A0W0YYG3"/>
<name>A0A0W0YYG3_LEGSP</name>
<protein>
    <recommendedName>
        <fullName evidence="6">7,8-dihydroneopterin aldolase</fullName>
        <ecNumber evidence="6">4.1.2.25</ecNumber>
    </recommendedName>
</protein>
<dbReference type="UniPathway" id="UPA00077">
    <property type="reaction ID" value="UER00154"/>
</dbReference>
<dbReference type="PATRIC" id="fig|452.5.peg.2391"/>
<dbReference type="InterPro" id="IPR006156">
    <property type="entry name" value="Dihydroneopterin_aldolase"/>
</dbReference>
<evidence type="ECO:0000256" key="4">
    <source>
        <dbReference type="ARBA" id="ARBA00022909"/>
    </source>
</evidence>
<dbReference type="Gene3D" id="3.30.1130.10">
    <property type="match status" value="1"/>
</dbReference>
<evidence type="ECO:0000256" key="2">
    <source>
        <dbReference type="ARBA" id="ARBA00005013"/>
    </source>
</evidence>
<gene>
    <name evidence="8" type="primary">folB</name>
    <name evidence="8" type="ORF">Lspi_2172</name>
</gene>
<dbReference type="SMART" id="SM00905">
    <property type="entry name" value="FolB"/>
    <property type="match status" value="1"/>
</dbReference>
<organism evidence="8 9">
    <name type="scientific">Legionella spiritensis</name>
    <dbReference type="NCBI Taxonomy" id="452"/>
    <lineage>
        <taxon>Bacteria</taxon>
        <taxon>Pseudomonadati</taxon>
        <taxon>Pseudomonadota</taxon>
        <taxon>Gammaproteobacteria</taxon>
        <taxon>Legionellales</taxon>
        <taxon>Legionellaceae</taxon>
        <taxon>Legionella</taxon>
    </lineage>
</organism>
<dbReference type="OrthoDB" id="9810587at2"/>
<comment type="function">
    <text evidence="6">Catalyzes the conversion of 7,8-dihydroneopterin to 6-hydroxymethyl-7,8-dihydropterin.</text>
</comment>
<dbReference type="PANTHER" id="PTHR42844:SF1">
    <property type="entry name" value="DIHYDRONEOPTERIN ALDOLASE 1-RELATED"/>
    <property type="match status" value="1"/>
</dbReference>